<accession>A0A1B0ADB4</accession>
<evidence type="ECO:0000313" key="1">
    <source>
        <dbReference type="EnsemblMetazoa" id="GPAI041967-PA"/>
    </source>
</evidence>
<proteinExistence type="predicted"/>
<keyword evidence="2" id="KW-1185">Reference proteome</keyword>
<organism evidence="1 2">
    <name type="scientific">Glossina pallidipes</name>
    <name type="common">Tsetse fly</name>
    <dbReference type="NCBI Taxonomy" id="7398"/>
    <lineage>
        <taxon>Eukaryota</taxon>
        <taxon>Metazoa</taxon>
        <taxon>Ecdysozoa</taxon>
        <taxon>Arthropoda</taxon>
        <taxon>Hexapoda</taxon>
        <taxon>Insecta</taxon>
        <taxon>Pterygota</taxon>
        <taxon>Neoptera</taxon>
        <taxon>Endopterygota</taxon>
        <taxon>Diptera</taxon>
        <taxon>Brachycera</taxon>
        <taxon>Muscomorpha</taxon>
        <taxon>Hippoboscoidea</taxon>
        <taxon>Glossinidae</taxon>
        <taxon>Glossina</taxon>
    </lineage>
</organism>
<protein>
    <submittedName>
        <fullName evidence="1">Uncharacterized protein</fullName>
    </submittedName>
</protein>
<reference evidence="1" key="2">
    <citation type="submission" date="2020-05" db="UniProtKB">
        <authorList>
            <consortium name="EnsemblMetazoa"/>
        </authorList>
    </citation>
    <scope>IDENTIFICATION</scope>
    <source>
        <strain evidence="1">IAEA</strain>
    </source>
</reference>
<dbReference type="Proteomes" id="UP000092445">
    <property type="component" value="Unassembled WGS sequence"/>
</dbReference>
<dbReference type="AlphaFoldDB" id="A0A1B0ADB4"/>
<dbReference type="EnsemblMetazoa" id="GPAI041967-RA">
    <property type="protein sequence ID" value="GPAI041967-PA"/>
    <property type="gene ID" value="GPAI041967"/>
</dbReference>
<dbReference type="VEuPathDB" id="VectorBase:GPAI041967"/>
<name>A0A1B0ADB4_GLOPL</name>
<reference evidence="2" key="1">
    <citation type="submission" date="2014-03" db="EMBL/GenBank/DDBJ databases">
        <authorList>
            <person name="Aksoy S."/>
            <person name="Warren W."/>
            <person name="Wilson R.K."/>
        </authorList>
    </citation>
    <scope>NUCLEOTIDE SEQUENCE [LARGE SCALE GENOMIC DNA]</scope>
    <source>
        <strain evidence="2">IAEA</strain>
    </source>
</reference>
<evidence type="ECO:0000313" key="2">
    <source>
        <dbReference type="Proteomes" id="UP000092445"/>
    </source>
</evidence>
<sequence length="113" mass="12962">MNKKYNFYKELTGVMYAKPMQKLTTAIPKAHCHCLTLGKLSRIAVTVQDVMAILEPIPNTNSIKKKRTENIWELEIVRLSSSDRIRCHNFVRFACSVLVTAEFMQLAFQASIQ</sequence>